<dbReference type="GO" id="GO:0022857">
    <property type="term" value="F:transmembrane transporter activity"/>
    <property type="evidence" value="ECO:0007669"/>
    <property type="project" value="InterPro"/>
</dbReference>
<dbReference type="PANTHER" id="PTHR32196">
    <property type="entry name" value="ABC TRANSPORTER PERMEASE PROTEIN YPHD-RELATED-RELATED"/>
    <property type="match status" value="1"/>
</dbReference>
<protein>
    <submittedName>
        <fullName evidence="7">Branched-chain amino acid ABC transporter, permease protein</fullName>
    </submittedName>
</protein>
<dbReference type="CDD" id="cd06579">
    <property type="entry name" value="TM_PBP1_transp_AraH_like"/>
    <property type="match status" value="1"/>
</dbReference>
<feature type="transmembrane region" description="Helical" evidence="6">
    <location>
        <begin position="16"/>
        <end position="34"/>
    </location>
</feature>
<feature type="transmembrane region" description="Helical" evidence="6">
    <location>
        <begin position="296"/>
        <end position="313"/>
    </location>
</feature>
<feature type="transmembrane region" description="Helical" evidence="6">
    <location>
        <begin position="115"/>
        <end position="135"/>
    </location>
</feature>
<dbReference type="RefSeq" id="WP_066520117.1">
    <property type="nucleotide sequence ID" value="NZ_CABMOF010000003.1"/>
</dbReference>
<dbReference type="STRING" id="626937.HMPREF3293_00831"/>
<evidence type="ECO:0000256" key="5">
    <source>
        <dbReference type="ARBA" id="ARBA00023136"/>
    </source>
</evidence>
<sequence>MQSKVSSRRSFEWRNYIVYFVFIGVFLFFLFSIGDSGFLKPSNLLSIVRTTTMTTLIAVAMTFTIAAGEFDLSVGATAAFGAIFAALAIQATGNAFIGILAGLAGGALVGAANGALVAGLGIPSFIVTVGMQMVVRGADMWLTNTKPVIIGDAAFNNIFGQASIGPVPVLVIWTAAALLIGHVVLKKTSYGREVLATGANRVAAEFSGISTKKVKFMVMLVIGIVAAISGMLSAGLMQTARSTIGEGGIELNAIAAAILGGAALSGGKGSIIGTVVASLLIGVINNGIVIMGLNIAQQYMVTGAIIILAIAFGEKRKKV</sequence>
<evidence type="ECO:0000256" key="4">
    <source>
        <dbReference type="ARBA" id="ARBA00022989"/>
    </source>
</evidence>
<feature type="transmembrane region" description="Helical" evidence="6">
    <location>
        <begin position="79"/>
        <end position="103"/>
    </location>
</feature>
<dbReference type="EMBL" id="LSZW01000047">
    <property type="protein sequence ID" value="KXK66095.1"/>
    <property type="molecule type" value="Genomic_DNA"/>
</dbReference>
<feature type="transmembrane region" description="Helical" evidence="6">
    <location>
        <begin position="216"/>
        <end position="237"/>
    </location>
</feature>
<feature type="transmembrane region" description="Helical" evidence="6">
    <location>
        <begin position="243"/>
        <end position="264"/>
    </location>
</feature>
<keyword evidence="5 6" id="KW-0472">Membrane</keyword>
<keyword evidence="3 6" id="KW-0812">Transmembrane</keyword>
<keyword evidence="2" id="KW-1003">Cell membrane</keyword>
<keyword evidence="4 6" id="KW-1133">Transmembrane helix</keyword>
<dbReference type="Pfam" id="PF02653">
    <property type="entry name" value="BPD_transp_2"/>
    <property type="match status" value="1"/>
</dbReference>
<evidence type="ECO:0000256" key="1">
    <source>
        <dbReference type="ARBA" id="ARBA00004651"/>
    </source>
</evidence>
<feature type="transmembrane region" description="Helical" evidence="6">
    <location>
        <begin position="46"/>
        <end position="67"/>
    </location>
</feature>
<dbReference type="InterPro" id="IPR001851">
    <property type="entry name" value="ABC_transp_permease"/>
</dbReference>
<comment type="subcellular location">
    <subcellularLocation>
        <location evidence="1">Cell membrane</location>
        <topology evidence="1">Multi-pass membrane protein</topology>
    </subcellularLocation>
</comment>
<proteinExistence type="predicted"/>
<evidence type="ECO:0000256" key="3">
    <source>
        <dbReference type="ARBA" id="ARBA00022692"/>
    </source>
</evidence>
<evidence type="ECO:0000256" key="6">
    <source>
        <dbReference type="SAM" id="Phobius"/>
    </source>
</evidence>
<dbReference type="Proteomes" id="UP000070366">
    <property type="component" value="Unassembled WGS sequence"/>
</dbReference>
<accession>A0A136Q5Y6</accession>
<evidence type="ECO:0000256" key="2">
    <source>
        <dbReference type="ARBA" id="ARBA00022475"/>
    </source>
</evidence>
<feature type="transmembrane region" description="Helical" evidence="6">
    <location>
        <begin position="164"/>
        <end position="185"/>
    </location>
</feature>
<dbReference type="KEGG" id="cmiu:B1H56_01180"/>
<name>A0A136Q5Y6_9FIRM</name>
<evidence type="ECO:0000313" key="8">
    <source>
        <dbReference type="Proteomes" id="UP000070366"/>
    </source>
</evidence>
<dbReference type="GO" id="GO:0005886">
    <property type="term" value="C:plasma membrane"/>
    <property type="evidence" value="ECO:0007669"/>
    <property type="project" value="UniProtKB-SubCell"/>
</dbReference>
<dbReference type="AlphaFoldDB" id="A0A136Q5Y6"/>
<gene>
    <name evidence="7" type="ORF">HMPREF3293_00831</name>
</gene>
<feature type="transmembrane region" description="Helical" evidence="6">
    <location>
        <begin position="271"/>
        <end position="290"/>
    </location>
</feature>
<keyword evidence="8" id="KW-1185">Reference proteome</keyword>
<comment type="caution">
    <text evidence="7">The sequence shown here is derived from an EMBL/GenBank/DDBJ whole genome shotgun (WGS) entry which is preliminary data.</text>
</comment>
<evidence type="ECO:0000313" key="7">
    <source>
        <dbReference type="EMBL" id="KXK66095.1"/>
    </source>
</evidence>
<organism evidence="7 8">
    <name type="scientific">Christensenella minuta</name>
    <dbReference type="NCBI Taxonomy" id="626937"/>
    <lineage>
        <taxon>Bacteria</taxon>
        <taxon>Bacillati</taxon>
        <taxon>Bacillota</taxon>
        <taxon>Clostridia</taxon>
        <taxon>Christensenellales</taxon>
        <taxon>Christensenellaceae</taxon>
        <taxon>Christensenella</taxon>
    </lineage>
</organism>
<reference evidence="7 8" key="1">
    <citation type="submission" date="2016-02" db="EMBL/GenBank/DDBJ databases">
        <authorList>
            <person name="Wen L."/>
            <person name="He K."/>
            <person name="Yang H."/>
        </authorList>
    </citation>
    <scope>NUCLEOTIDE SEQUENCE [LARGE SCALE GENOMIC DNA]</scope>
    <source>
        <strain evidence="7 8">DSM 22607</strain>
    </source>
</reference>
<dbReference type="OrthoDB" id="9813906at2"/>